<protein>
    <submittedName>
        <fullName evidence="1">Uncharacterized protein</fullName>
    </submittedName>
</protein>
<proteinExistence type="predicted"/>
<organism evidence="1 2">
    <name type="scientific">Araneus ventricosus</name>
    <name type="common">Orbweaver spider</name>
    <name type="synonym">Epeira ventricosa</name>
    <dbReference type="NCBI Taxonomy" id="182803"/>
    <lineage>
        <taxon>Eukaryota</taxon>
        <taxon>Metazoa</taxon>
        <taxon>Ecdysozoa</taxon>
        <taxon>Arthropoda</taxon>
        <taxon>Chelicerata</taxon>
        <taxon>Arachnida</taxon>
        <taxon>Araneae</taxon>
        <taxon>Araneomorphae</taxon>
        <taxon>Entelegynae</taxon>
        <taxon>Araneoidea</taxon>
        <taxon>Araneidae</taxon>
        <taxon>Araneus</taxon>
    </lineage>
</organism>
<sequence length="88" mass="10033">MGRSLIITNIEIHLPAMLVLWLGRWVTWGHNYRSKYGMTGSSQDWIPDLDDKLGNHFGDKSMIPENATLFAISQLGKNLCLNIRENSM</sequence>
<reference evidence="1 2" key="1">
    <citation type="journal article" date="2019" name="Sci. Rep.">
        <title>Orb-weaving spider Araneus ventricosus genome elucidates the spidroin gene catalogue.</title>
        <authorList>
            <person name="Kono N."/>
            <person name="Nakamura H."/>
            <person name="Ohtoshi R."/>
            <person name="Moran D.A.P."/>
            <person name="Shinohara A."/>
            <person name="Yoshida Y."/>
            <person name="Fujiwara M."/>
            <person name="Mori M."/>
            <person name="Tomita M."/>
            <person name="Arakawa K."/>
        </authorList>
    </citation>
    <scope>NUCLEOTIDE SEQUENCE [LARGE SCALE GENOMIC DNA]</scope>
</reference>
<name>A0A4Y2FHS5_ARAVE</name>
<dbReference type="EMBL" id="BGPR01000936">
    <property type="protein sequence ID" value="GBM40623.1"/>
    <property type="molecule type" value="Genomic_DNA"/>
</dbReference>
<accession>A0A4Y2FHS5</accession>
<gene>
    <name evidence="1" type="ORF">AVEN_27207_1</name>
</gene>
<keyword evidence="2" id="KW-1185">Reference proteome</keyword>
<dbReference type="Proteomes" id="UP000499080">
    <property type="component" value="Unassembled WGS sequence"/>
</dbReference>
<dbReference type="AlphaFoldDB" id="A0A4Y2FHS5"/>
<evidence type="ECO:0000313" key="2">
    <source>
        <dbReference type="Proteomes" id="UP000499080"/>
    </source>
</evidence>
<evidence type="ECO:0000313" key="1">
    <source>
        <dbReference type="EMBL" id="GBM40623.1"/>
    </source>
</evidence>
<comment type="caution">
    <text evidence="1">The sequence shown here is derived from an EMBL/GenBank/DDBJ whole genome shotgun (WGS) entry which is preliminary data.</text>
</comment>